<organism evidence="3 4">
    <name type="scientific">Tetraparma gracilis</name>
    <dbReference type="NCBI Taxonomy" id="2962635"/>
    <lineage>
        <taxon>Eukaryota</taxon>
        <taxon>Sar</taxon>
        <taxon>Stramenopiles</taxon>
        <taxon>Ochrophyta</taxon>
        <taxon>Bolidophyceae</taxon>
        <taxon>Parmales</taxon>
        <taxon>Triparmaceae</taxon>
        <taxon>Tetraparma</taxon>
    </lineage>
</organism>
<gene>
    <name evidence="3" type="ORF">TeGR_g1364</name>
</gene>
<dbReference type="Proteomes" id="UP001165060">
    <property type="component" value="Unassembled WGS sequence"/>
</dbReference>
<dbReference type="SUPFAM" id="SSF55961">
    <property type="entry name" value="Bet v1-like"/>
    <property type="match status" value="1"/>
</dbReference>
<dbReference type="Gene3D" id="3.30.530.20">
    <property type="match status" value="1"/>
</dbReference>
<proteinExistence type="predicted"/>
<reference evidence="3 4" key="1">
    <citation type="journal article" date="2023" name="Commun. Biol.">
        <title>Genome analysis of Parmales, the sister group of diatoms, reveals the evolutionary specialization of diatoms from phago-mixotrophs to photoautotrophs.</title>
        <authorList>
            <person name="Ban H."/>
            <person name="Sato S."/>
            <person name="Yoshikawa S."/>
            <person name="Yamada K."/>
            <person name="Nakamura Y."/>
            <person name="Ichinomiya M."/>
            <person name="Sato N."/>
            <person name="Blanc-Mathieu R."/>
            <person name="Endo H."/>
            <person name="Kuwata A."/>
            <person name="Ogata H."/>
        </authorList>
    </citation>
    <scope>NUCLEOTIDE SEQUENCE [LARGE SCALE GENOMIC DNA]</scope>
</reference>
<keyword evidence="1" id="KW-0812">Transmembrane</keyword>
<dbReference type="InterPro" id="IPR002913">
    <property type="entry name" value="START_lipid-bd_dom"/>
</dbReference>
<keyword evidence="1" id="KW-1133">Transmembrane helix</keyword>
<feature type="domain" description="START" evidence="2">
    <location>
        <begin position="44"/>
        <end position="135"/>
    </location>
</feature>
<feature type="transmembrane region" description="Helical" evidence="1">
    <location>
        <begin position="341"/>
        <end position="365"/>
    </location>
</feature>
<dbReference type="Pfam" id="PF01852">
    <property type="entry name" value="START"/>
    <property type="match status" value="1"/>
</dbReference>
<evidence type="ECO:0000313" key="4">
    <source>
        <dbReference type="Proteomes" id="UP001165060"/>
    </source>
</evidence>
<evidence type="ECO:0000256" key="1">
    <source>
        <dbReference type="SAM" id="Phobius"/>
    </source>
</evidence>
<evidence type="ECO:0000313" key="3">
    <source>
        <dbReference type="EMBL" id="GMI28749.1"/>
    </source>
</evidence>
<dbReference type="EMBL" id="BRYB01001569">
    <property type="protein sequence ID" value="GMI28749.1"/>
    <property type="molecule type" value="Genomic_DNA"/>
</dbReference>
<keyword evidence="4" id="KW-1185">Reference proteome</keyword>
<keyword evidence="1" id="KW-0472">Membrane</keyword>
<accession>A0ABQ6MMX9</accession>
<protein>
    <recommendedName>
        <fullName evidence="2">START domain-containing protein</fullName>
    </recommendedName>
</protein>
<comment type="caution">
    <text evidence="3">The sequence shown here is derived from an EMBL/GenBank/DDBJ whole genome shotgun (WGS) entry which is preliminary data.</text>
</comment>
<name>A0ABQ6MMX9_9STRA</name>
<dbReference type="InterPro" id="IPR023393">
    <property type="entry name" value="START-like_dom_sf"/>
</dbReference>
<evidence type="ECO:0000259" key="2">
    <source>
        <dbReference type="Pfam" id="PF01852"/>
    </source>
</evidence>
<sequence length="378" mass="41785">MTISRLVSRFPAAIAAYVFDQMSAYKTSTKSSKAVIYSELEQTSPSSLVFRWGLKSPPPVSGREFVVRYVFKQLDDGDLMVGMASTQHPLAPAPPHGFIRALATRAFRISAQSPRVSKLTTTSFMELGGAIPKVLSDTIVVPTAARTPLNALRFFIFLKPESEFDAPGQDATALGLLLAHDMEKARRSEDLLKEQLDTFVARSLALRGLAEECPWFPVMLAEVLRNRVWSAGGTAAQKKLDDYTEKDAVATGRTMPLLLLSNATPEAAVDEWVLAFPALQTLDEEYPLFRPFMNAVMRHLLSIVDIGLKMRLFSGALLSLFDLASDLYMSTVFLQDDKTRPVAYATLSCLAISLMLQAGLTAFVNKKRGWKKILREVL</sequence>